<reference evidence="4 5" key="1">
    <citation type="journal article" date="2018" name="G3 (Bethesda)">
        <title>A High-Quality Reference Genome for the Invasive Mosquitofish Gambusia affinis Using a Chicago Library.</title>
        <authorList>
            <person name="Hoffberg S.L."/>
            <person name="Troendle N.J."/>
            <person name="Glenn T.C."/>
            <person name="Mahmud O."/>
            <person name="Louha S."/>
            <person name="Chalopin D."/>
            <person name="Bennetzen J.L."/>
            <person name="Mauricio R."/>
        </authorList>
    </citation>
    <scope>NUCLEOTIDE SEQUENCE [LARGE SCALE GENOMIC DNA]</scope>
    <source>
        <strain evidence="4">NE01/NJP1002.9</strain>
        <tissue evidence="4">Muscle</tissue>
    </source>
</reference>
<accession>A0A315V8A5</accession>
<dbReference type="PANTHER" id="PTHR22902:SF15">
    <property type="entry name" value="SESQUIPEDALIAN-2"/>
    <property type="match status" value="1"/>
</dbReference>
<feature type="compositionally biased region" description="Basic residues" evidence="2">
    <location>
        <begin position="161"/>
        <end position="170"/>
    </location>
</feature>
<dbReference type="GO" id="GO:0005802">
    <property type="term" value="C:trans-Golgi network"/>
    <property type="evidence" value="ECO:0007669"/>
    <property type="project" value="UniProtKB-UniRule"/>
</dbReference>
<dbReference type="SMART" id="SM00233">
    <property type="entry name" value="PH"/>
    <property type="match status" value="1"/>
</dbReference>
<dbReference type="PROSITE" id="PS50003">
    <property type="entry name" value="PH_DOMAIN"/>
    <property type="match status" value="1"/>
</dbReference>
<dbReference type="SUPFAM" id="SSF50729">
    <property type="entry name" value="PH domain-like"/>
    <property type="match status" value="1"/>
</dbReference>
<evidence type="ECO:0000259" key="3">
    <source>
        <dbReference type="PROSITE" id="PS50003"/>
    </source>
</evidence>
<dbReference type="CDD" id="cd13288">
    <property type="entry name" value="PH_Ses"/>
    <property type="match status" value="1"/>
</dbReference>
<dbReference type="GO" id="GO:0042147">
    <property type="term" value="P:retrograde transport, endosome to Golgi"/>
    <property type="evidence" value="ECO:0007669"/>
    <property type="project" value="UniProtKB-UniRule"/>
</dbReference>
<keyword evidence="1" id="KW-0597">Phosphoprotein</keyword>
<dbReference type="GO" id="GO:0007032">
    <property type="term" value="P:endosome organization"/>
    <property type="evidence" value="ECO:0007669"/>
    <property type="project" value="UniProtKB-UniRule"/>
</dbReference>
<feature type="domain" description="PH" evidence="3">
    <location>
        <begin position="34"/>
        <end position="130"/>
    </location>
</feature>
<dbReference type="GO" id="GO:0001881">
    <property type="term" value="P:receptor recycling"/>
    <property type="evidence" value="ECO:0007669"/>
    <property type="project" value="UniProtKB-UniRule"/>
</dbReference>
<organism evidence="4 5">
    <name type="scientific">Gambusia affinis</name>
    <name type="common">Western mosquitofish</name>
    <name type="synonym">Heterandria affinis</name>
    <dbReference type="NCBI Taxonomy" id="33528"/>
    <lineage>
        <taxon>Eukaryota</taxon>
        <taxon>Metazoa</taxon>
        <taxon>Chordata</taxon>
        <taxon>Craniata</taxon>
        <taxon>Vertebrata</taxon>
        <taxon>Euteleostomi</taxon>
        <taxon>Actinopterygii</taxon>
        <taxon>Neopterygii</taxon>
        <taxon>Teleostei</taxon>
        <taxon>Neoteleostei</taxon>
        <taxon>Acanthomorphata</taxon>
        <taxon>Ovalentaria</taxon>
        <taxon>Atherinomorphae</taxon>
        <taxon>Cyprinodontiformes</taxon>
        <taxon>Poeciliidae</taxon>
        <taxon>Poeciliinae</taxon>
        <taxon>Gambusia</taxon>
    </lineage>
</organism>
<evidence type="ECO:0000313" key="4">
    <source>
        <dbReference type="EMBL" id="PWA19613.1"/>
    </source>
</evidence>
<comment type="similarity">
    <text evidence="1">Belongs to the sesquipedalian family.</text>
</comment>
<name>A0A315V8A5_GAMAF</name>
<dbReference type="Proteomes" id="UP000250572">
    <property type="component" value="Unassembled WGS sequence"/>
</dbReference>
<protein>
    <recommendedName>
        <fullName evidence="1">Sesquipedalian</fullName>
        <shortName evidence="1">Ses</shortName>
    </recommendedName>
    <alternativeName>
        <fullName evidence="1">PH domain-containing endocytic trafficking adaptor</fullName>
    </alternativeName>
</protein>
<comment type="subcellular location">
    <subcellularLocation>
        <location evidence="1">Early endosome</location>
    </subcellularLocation>
    <subcellularLocation>
        <location evidence="1">Recycling endosome</location>
    </subcellularLocation>
    <subcellularLocation>
        <location evidence="1">Golgi apparatus</location>
        <location evidence="1">trans-Golgi network</location>
    </subcellularLocation>
    <subcellularLocation>
        <location evidence="1">Cytoplasmic vesicle</location>
        <location evidence="1">Clathrin-coated vesicle</location>
    </subcellularLocation>
</comment>
<dbReference type="PANTHER" id="PTHR22902">
    <property type="entry name" value="SESQUIPEDALIAN"/>
    <property type="match status" value="1"/>
</dbReference>
<dbReference type="GO" id="GO:0005769">
    <property type="term" value="C:early endosome"/>
    <property type="evidence" value="ECO:0007669"/>
    <property type="project" value="UniProtKB-SubCell"/>
</dbReference>
<dbReference type="STRING" id="33528.ENSGAFP00000004317"/>
<comment type="caution">
    <text evidence="4">The sequence shown here is derived from an EMBL/GenBank/DDBJ whole genome shotgun (WGS) entry which is preliminary data.</text>
</comment>
<keyword evidence="1" id="KW-0333">Golgi apparatus</keyword>
<keyword evidence="1" id="KW-0967">Endosome</keyword>
<dbReference type="InterPro" id="IPR001849">
    <property type="entry name" value="PH_domain"/>
</dbReference>
<dbReference type="EMBL" id="NHOQ01002094">
    <property type="protein sequence ID" value="PWA19613.1"/>
    <property type="molecule type" value="Genomic_DNA"/>
</dbReference>
<feature type="compositionally biased region" description="Low complexity" evidence="2">
    <location>
        <begin position="171"/>
        <end position="200"/>
    </location>
</feature>
<dbReference type="FunFam" id="2.30.29.30:FF:000435">
    <property type="entry name" value="Si:ch211-193c2.2"/>
    <property type="match status" value="1"/>
</dbReference>
<feature type="region of interest" description="Disordered" evidence="2">
    <location>
        <begin position="151"/>
        <end position="240"/>
    </location>
</feature>
<gene>
    <name evidence="4" type="ORF">CCH79_00007072</name>
</gene>
<dbReference type="GO" id="GO:0005829">
    <property type="term" value="C:cytosol"/>
    <property type="evidence" value="ECO:0007669"/>
    <property type="project" value="GOC"/>
</dbReference>
<dbReference type="Pfam" id="PF00169">
    <property type="entry name" value="PH"/>
    <property type="match status" value="1"/>
</dbReference>
<keyword evidence="5" id="KW-1185">Reference proteome</keyword>
<sequence>MGRKDVKSFNKLYRAEKMKLNERSVAHYATCDSPPDKTGFLFKKGERNTAYHRRWFVLKGNMLFYFEERDSREPIGVIVLEGCTVELCESVEEFAFAVKFECAKARVYKLAAENQAAMESWVKALSRASFDYMRLVVKELERQLEEIQDAAGAGGQQARLKPSRRNHVARSRSGASSSSSSSSSLSSSSSAPSMAAAQKSLQDEVQLIPGSSRENGVAWSKPPSASANGSAEAAPSSVTWDGCTDSGMVSGCAGDGGRAPPVPPRRLGASLESPVFPDNACFSKLHDWYGREVEELRAQWLQSHSLGFSPEALAVANILAAVTGDHRKSNSKVANVDKYWLNRLTTVTGSNRLYAVHLDSCFTLAWTAAFFFYTAEMNIKFVAESFLFLFFVVEGQSHVDTMREKARGFSTRTFPSEVHVVLLLLGA</sequence>
<dbReference type="InterPro" id="IPR011993">
    <property type="entry name" value="PH-like_dom_sf"/>
</dbReference>
<comment type="function">
    <text evidence="1">Plays a role in endocytic trafficking. Required for receptor recycling from endosomes, both to the trans-Golgi network and the plasma membrane.</text>
</comment>
<dbReference type="GO" id="GO:0055037">
    <property type="term" value="C:recycling endosome"/>
    <property type="evidence" value="ECO:0007669"/>
    <property type="project" value="UniProtKB-SubCell"/>
</dbReference>
<keyword evidence="1" id="KW-0968">Cytoplasmic vesicle</keyword>
<dbReference type="InterPro" id="IPR045188">
    <property type="entry name" value="Boi1/Boi2-like"/>
</dbReference>
<evidence type="ECO:0000256" key="1">
    <source>
        <dbReference type="RuleBase" id="RU369082"/>
    </source>
</evidence>
<dbReference type="GO" id="GO:0030136">
    <property type="term" value="C:clathrin-coated vesicle"/>
    <property type="evidence" value="ECO:0007669"/>
    <property type="project" value="UniProtKB-SubCell"/>
</dbReference>
<evidence type="ECO:0000313" key="5">
    <source>
        <dbReference type="Proteomes" id="UP000250572"/>
    </source>
</evidence>
<dbReference type="Gene3D" id="2.30.29.30">
    <property type="entry name" value="Pleckstrin-homology domain (PH domain)/Phosphotyrosine-binding domain (PTB)"/>
    <property type="match status" value="1"/>
</dbReference>
<proteinExistence type="inferred from homology"/>
<dbReference type="AlphaFoldDB" id="A0A315V8A5"/>
<evidence type="ECO:0000256" key="2">
    <source>
        <dbReference type="SAM" id="MobiDB-lite"/>
    </source>
</evidence>